<sequence length="285" mass="32529">SRFLHPRYRKITLNRYHVLYGHFRILSNVPIEPSTMTCAGYLVVSNSHLAFVEICTGVLVCSLDVDTRTEPVVSSEHALPPLEPRRMAKLEVCTTDASLQKMADKYKQPEGEMEPQDEPSKRQRLMQLSGYMIEVLDQDEELDEASLPQSFQVNTYKVHLRPDGSSSSTLNDSLILTATDEETKKLWVKNIKFWNRYGWRDTVQVAATHNDLVKLQEILQNSSNPRLLGVYPRYSSDEAFCHERNSVMVCEGHSSLSVQSSCATRRQTRRRFYRTAIPGSFAPPS</sequence>
<feature type="non-terminal residue" evidence="1">
    <location>
        <position position="1"/>
    </location>
</feature>
<dbReference type="EMBL" id="KI683327">
    <property type="protein sequence ID" value="ETL78329.1"/>
    <property type="molecule type" value="Genomic_DNA"/>
</dbReference>
<reference evidence="1" key="1">
    <citation type="submission" date="2013-11" db="EMBL/GenBank/DDBJ databases">
        <title>The Genome Sequence of Phytophthora parasitica CHvinca01.</title>
        <authorList>
            <consortium name="The Broad Institute Genomics Platform"/>
            <person name="Russ C."/>
            <person name="Tyler B."/>
            <person name="Panabieres F."/>
            <person name="Shan W."/>
            <person name="Tripathy S."/>
            <person name="Grunwald N."/>
            <person name="Machado M."/>
            <person name="Johnson C.S."/>
            <person name="Arredondo F."/>
            <person name="Hong C."/>
            <person name="Coffey M."/>
            <person name="Young S.K."/>
            <person name="Zeng Q."/>
            <person name="Gargeya S."/>
            <person name="Fitzgerald M."/>
            <person name="Abouelleil A."/>
            <person name="Alvarado L."/>
            <person name="Chapman S.B."/>
            <person name="Gainer-Dewar J."/>
            <person name="Goldberg J."/>
            <person name="Griggs A."/>
            <person name="Gujja S."/>
            <person name="Hansen M."/>
            <person name="Howarth C."/>
            <person name="Imamovic A."/>
            <person name="Ireland A."/>
            <person name="Larimer J."/>
            <person name="McCowan C."/>
            <person name="Murphy C."/>
            <person name="Pearson M."/>
            <person name="Poon T.W."/>
            <person name="Priest M."/>
            <person name="Roberts A."/>
            <person name="Saif S."/>
            <person name="Shea T."/>
            <person name="Sykes S."/>
            <person name="Wortman J."/>
            <person name="Nusbaum C."/>
            <person name="Birren B."/>
        </authorList>
    </citation>
    <scope>NUCLEOTIDE SEQUENCE [LARGE SCALE GENOMIC DNA]</scope>
    <source>
        <strain evidence="1">CHvinca01</strain>
    </source>
</reference>
<name>W2K198_PHYNI</name>
<dbReference type="OrthoDB" id="126255at2759"/>
<gene>
    <name evidence="1" type="ORF">L917_20876</name>
</gene>
<evidence type="ECO:0000313" key="1">
    <source>
        <dbReference type="EMBL" id="ETL78329.1"/>
    </source>
</evidence>
<organism evidence="1">
    <name type="scientific">Phytophthora nicotianae</name>
    <name type="common">Potato buckeye rot agent</name>
    <name type="synonym">Phytophthora parasitica</name>
    <dbReference type="NCBI Taxonomy" id="4792"/>
    <lineage>
        <taxon>Eukaryota</taxon>
        <taxon>Sar</taxon>
        <taxon>Stramenopiles</taxon>
        <taxon>Oomycota</taxon>
        <taxon>Peronosporomycetes</taxon>
        <taxon>Peronosporales</taxon>
        <taxon>Peronosporaceae</taxon>
        <taxon>Phytophthora</taxon>
    </lineage>
</organism>
<dbReference type="VEuPathDB" id="FungiDB:PPTG_06456"/>
<dbReference type="Proteomes" id="UP000054423">
    <property type="component" value="Unassembled WGS sequence"/>
</dbReference>
<protein>
    <recommendedName>
        <fullName evidence="2">PH domain-containing protein</fullName>
    </recommendedName>
</protein>
<evidence type="ECO:0008006" key="2">
    <source>
        <dbReference type="Google" id="ProtNLM"/>
    </source>
</evidence>
<accession>W2K198</accession>
<proteinExistence type="predicted"/>
<dbReference type="AlphaFoldDB" id="W2K198"/>